<dbReference type="Proteomes" id="UP001497482">
    <property type="component" value="Chromosome 20"/>
</dbReference>
<dbReference type="GO" id="GO:0061844">
    <property type="term" value="P:antimicrobial humoral immune response mediated by antimicrobial peptide"/>
    <property type="evidence" value="ECO:0007669"/>
    <property type="project" value="TreeGrafter"/>
</dbReference>
<comment type="subcellular location">
    <subcellularLocation>
        <location evidence="1">Secreted</location>
    </subcellularLocation>
</comment>
<evidence type="ECO:0000256" key="2">
    <source>
        <dbReference type="ARBA" id="ARBA00022514"/>
    </source>
</evidence>
<accession>A0AAV2L494</accession>
<dbReference type="GO" id="GO:0070098">
    <property type="term" value="P:chemokine-mediated signaling pathway"/>
    <property type="evidence" value="ECO:0007669"/>
    <property type="project" value="TreeGrafter"/>
</dbReference>
<keyword evidence="4 5" id="KW-0732">Signal</keyword>
<evidence type="ECO:0000256" key="5">
    <source>
        <dbReference type="SAM" id="SignalP"/>
    </source>
</evidence>
<dbReference type="Pfam" id="PF00048">
    <property type="entry name" value="IL8"/>
    <property type="match status" value="1"/>
</dbReference>
<dbReference type="AlphaFoldDB" id="A0AAV2L494"/>
<evidence type="ECO:0000313" key="7">
    <source>
        <dbReference type="EMBL" id="CAL1595234.1"/>
    </source>
</evidence>
<dbReference type="GO" id="GO:0006954">
    <property type="term" value="P:inflammatory response"/>
    <property type="evidence" value="ECO:0007669"/>
    <property type="project" value="TreeGrafter"/>
</dbReference>
<feature type="chain" id="PRO_5043842025" description="Chemokine interleukin-8-like domain-containing protein" evidence="5">
    <location>
        <begin position="20"/>
        <end position="89"/>
    </location>
</feature>
<name>A0AAV2L494_KNICA</name>
<evidence type="ECO:0000256" key="4">
    <source>
        <dbReference type="ARBA" id="ARBA00022729"/>
    </source>
</evidence>
<dbReference type="Gene3D" id="2.40.50.40">
    <property type="match status" value="1"/>
</dbReference>
<evidence type="ECO:0000313" key="8">
    <source>
        <dbReference type="Proteomes" id="UP001497482"/>
    </source>
</evidence>
<sequence length="89" mass="9661">MKKVWLMTGLMITALCCSATPWAPNAAAPSQCCFSFSSKEIPPSRIISVVPTGKRCSKKGFIVTTPQGKVCVALNQGWMKRKIVDLLDS</sequence>
<dbReference type="InterPro" id="IPR036048">
    <property type="entry name" value="Interleukin_8-like_sf"/>
</dbReference>
<organism evidence="7 8">
    <name type="scientific">Knipowitschia caucasica</name>
    <name type="common">Caucasian dwarf goby</name>
    <name type="synonym">Pomatoschistus caucasicus</name>
    <dbReference type="NCBI Taxonomy" id="637954"/>
    <lineage>
        <taxon>Eukaryota</taxon>
        <taxon>Metazoa</taxon>
        <taxon>Chordata</taxon>
        <taxon>Craniata</taxon>
        <taxon>Vertebrata</taxon>
        <taxon>Euteleostomi</taxon>
        <taxon>Actinopterygii</taxon>
        <taxon>Neopterygii</taxon>
        <taxon>Teleostei</taxon>
        <taxon>Neoteleostei</taxon>
        <taxon>Acanthomorphata</taxon>
        <taxon>Gobiaria</taxon>
        <taxon>Gobiiformes</taxon>
        <taxon>Gobioidei</taxon>
        <taxon>Gobiidae</taxon>
        <taxon>Gobiinae</taxon>
        <taxon>Knipowitschia</taxon>
    </lineage>
</organism>
<dbReference type="GO" id="GO:0005615">
    <property type="term" value="C:extracellular space"/>
    <property type="evidence" value="ECO:0007669"/>
    <property type="project" value="UniProtKB-KW"/>
</dbReference>
<evidence type="ECO:0000259" key="6">
    <source>
        <dbReference type="SMART" id="SM00199"/>
    </source>
</evidence>
<evidence type="ECO:0000256" key="1">
    <source>
        <dbReference type="ARBA" id="ARBA00004613"/>
    </source>
</evidence>
<dbReference type="SUPFAM" id="SSF54117">
    <property type="entry name" value="Interleukin 8-like chemokines"/>
    <property type="match status" value="1"/>
</dbReference>
<keyword evidence="2" id="KW-0202">Cytokine</keyword>
<gene>
    <name evidence="7" type="ORF">KC01_LOCUS24070</name>
</gene>
<feature type="domain" description="Chemokine interleukin-8-like" evidence="6">
    <location>
        <begin position="29"/>
        <end position="86"/>
    </location>
</feature>
<protein>
    <recommendedName>
        <fullName evidence="6">Chemokine interleukin-8-like domain-containing protein</fullName>
    </recommendedName>
</protein>
<dbReference type="InterPro" id="IPR001811">
    <property type="entry name" value="Chemokine_IL8-like_dom"/>
</dbReference>
<reference evidence="7 8" key="1">
    <citation type="submission" date="2024-04" db="EMBL/GenBank/DDBJ databases">
        <authorList>
            <person name="Waldvogel A.-M."/>
            <person name="Schoenle A."/>
        </authorList>
    </citation>
    <scope>NUCLEOTIDE SEQUENCE [LARGE SCALE GENOMIC DNA]</scope>
</reference>
<keyword evidence="3" id="KW-0964">Secreted</keyword>
<evidence type="ECO:0000256" key="3">
    <source>
        <dbReference type="ARBA" id="ARBA00022525"/>
    </source>
</evidence>
<dbReference type="InterPro" id="IPR039809">
    <property type="entry name" value="Chemokine_b/g/d"/>
</dbReference>
<dbReference type="SMART" id="SM00199">
    <property type="entry name" value="SCY"/>
    <property type="match status" value="1"/>
</dbReference>
<dbReference type="EMBL" id="OZ035842">
    <property type="protein sequence ID" value="CAL1595234.1"/>
    <property type="molecule type" value="Genomic_DNA"/>
</dbReference>
<dbReference type="GO" id="GO:0048020">
    <property type="term" value="F:CCR chemokine receptor binding"/>
    <property type="evidence" value="ECO:0007669"/>
    <property type="project" value="TreeGrafter"/>
</dbReference>
<feature type="signal peptide" evidence="5">
    <location>
        <begin position="1"/>
        <end position="19"/>
    </location>
</feature>
<dbReference type="PANTHER" id="PTHR12015">
    <property type="entry name" value="SMALL INDUCIBLE CYTOKINE A"/>
    <property type="match status" value="1"/>
</dbReference>
<keyword evidence="8" id="KW-1185">Reference proteome</keyword>
<proteinExistence type="predicted"/>
<dbReference type="GO" id="GO:0008009">
    <property type="term" value="F:chemokine activity"/>
    <property type="evidence" value="ECO:0007669"/>
    <property type="project" value="InterPro"/>
</dbReference>
<dbReference type="GO" id="GO:0030335">
    <property type="term" value="P:positive regulation of cell migration"/>
    <property type="evidence" value="ECO:0007669"/>
    <property type="project" value="TreeGrafter"/>
</dbReference>
<dbReference type="PANTHER" id="PTHR12015:SF183">
    <property type="entry name" value="C-C MOTIF CHEMOKINE 3"/>
    <property type="match status" value="1"/>
</dbReference>